<evidence type="ECO:0000313" key="2">
    <source>
        <dbReference type="EMBL" id="TNN42140.1"/>
    </source>
</evidence>
<name>A0A4Z2FMR2_9TELE</name>
<organism evidence="2 3">
    <name type="scientific">Liparis tanakae</name>
    <name type="common">Tanaka's snailfish</name>
    <dbReference type="NCBI Taxonomy" id="230148"/>
    <lineage>
        <taxon>Eukaryota</taxon>
        <taxon>Metazoa</taxon>
        <taxon>Chordata</taxon>
        <taxon>Craniata</taxon>
        <taxon>Vertebrata</taxon>
        <taxon>Euteleostomi</taxon>
        <taxon>Actinopterygii</taxon>
        <taxon>Neopterygii</taxon>
        <taxon>Teleostei</taxon>
        <taxon>Neoteleostei</taxon>
        <taxon>Acanthomorphata</taxon>
        <taxon>Eupercaria</taxon>
        <taxon>Perciformes</taxon>
        <taxon>Cottioidei</taxon>
        <taxon>Cottales</taxon>
        <taxon>Liparidae</taxon>
        <taxon>Liparis</taxon>
    </lineage>
</organism>
<evidence type="ECO:0000313" key="3">
    <source>
        <dbReference type="Proteomes" id="UP000314294"/>
    </source>
</evidence>
<evidence type="ECO:0000256" key="1">
    <source>
        <dbReference type="SAM" id="MobiDB-lite"/>
    </source>
</evidence>
<comment type="caution">
    <text evidence="2">The sequence shown here is derived from an EMBL/GenBank/DDBJ whole genome shotgun (WGS) entry which is preliminary data.</text>
</comment>
<protein>
    <submittedName>
        <fullName evidence="2">Uncharacterized protein</fullName>
    </submittedName>
</protein>
<feature type="compositionally biased region" description="Basic and acidic residues" evidence="1">
    <location>
        <begin position="24"/>
        <end position="53"/>
    </location>
</feature>
<keyword evidence="3" id="KW-1185">Reference proteome</keyword>
<dbReference type="Proteomes" id="UP000314294">
    <property type="component" value="Unassembled WGS sequence"/>
</dbReference>
<dbReference type="EMBL" id="SRLO01001057">
    <property type="protein sequence ID" value="TNN42140.1"/>
    <property type="molecule type" value="Genomic_DNA"/>
</dbReference>
<feature type="region of interest" description="Disordered" evidence="1">
    <location>
        <begin position="1"/>
        <end position="74"/>
    </location>
</feature>
<dbReference type="AlphaFoldDB" id="A0A4Z2FMR2"/>
<sequence>MKKSTADICSESPEPTSLTLSDLRSTDSRGIGAREKLEFVSSDSREKRDDGGKRTITVSPPRLLHPSRVSSSSACPSCVSSALAAVQELAQRVPQLRHLEQLPVQQLQQRAEALAKRLPLPPLAPQLLLQLAEPRLQRLVHGLRVLEAQIIQLRTKNYEQTTVLEV</sequence>
<accession>A0A4Z2FMR2</accession>
<proteinExistence type="predicted"/>
<reference evidence="2 3" key="1">
    <citation type="submission" date="2019-03" db="EMBL/GenBank/DDBJ databases">
        <title>First draft genome of Liparis tanakae, snailfish: a comprehensive survey of snailfish specific genes.</title>
        <authorList>
            <person name="Kim W."/>
            <person name="Song I."/>
            <person name="Jeong J.-H."/>
            <person name="Kim D."/>
            <person name="Kim S."/>
            <person name="Ryu S."/>
            <person name="Song J.Y."/>
            <person name="Lee S.K."/>
        </authorList>
    </citation>
    <scope>NUCLEOTIDE SEQUENCE [LARGE SCALE GENOMIC DNA]</scope>
    <source>
        <tissue evidence="2">Muscle</tissue>
    </source>
</reference>
<gene>
    <name evidence="2" type="ORF">EYF80_047683</name>
</gene>